<sequence length="256" mass="26881">METARLVVGGSLAALLVLPFLRQPAAAAWPHLLLTALLHVAYFGLLAAAYARARVAVSYPLMRGVAPVLVLVASIWLFSEPLRPLAVGGVAAVVLGVLLLRARLLPGEGGALRYALANAVVIAAYTLNDAAGARLSGAPMSYALWTFPLTALPTVWWLMRGRRLGTLLLPTPGQPASLRQSVRLLLRGMGGGASSLVSYALALWAMTVAPVGPVAALRETAMLFGLLLAWLFLGERPTRRGLLAVVCIALGAALLR</sequence>
<keyword evidence="1" id="KW-0812">Transmembrane</keyword>
<name>A0A0K6HUJ8_9BURK</name>
<evidence type="ECO:0000256" key="1">
    <source>
        <dbReference type="SAM" id="Phobius"/>
    </source>
</evidence>
<feature type="domain" description="EamA" evidence="2">
    <location>
        <begin position="115"/>
        <end position="255"/>
    </location>
</feature>
<proteinExistence type="predicted"/>
<feature type="transmembrane region" description="Helical" evidence="1">
    <location>
        <begin position="140"/>
        <end position="159"/>
    </location>
</feature>
<dbReference type="InterPro" id="IPR000620">
    <property type="entry name" value="EamA_dom"/>
</dbReference>
<gene>
    <name evidence="3" type="ORF">Ga0061069_10297</name>
</gene>
<protein>
    <submittedName>
        <fullName evidence="3">EamA-like transporter family/Multidrug resistance efflux transporter</fullName>
    </submittedName>
</protein>
<feature type="transmembrane region" description="Helical" evidence="1">
    <location>
        <begin position="184"/>
        <end position="205"/>
    </location>
</feature>
<feature type="transmembrane region" description="Helical" evidence="1">
    <location>
        <begin position="85"/>
        <end position="104"/>
    </location>
</feature>
<keyword evidence="1" id="KW-0472">Membrane</keyword>
<organism evidence="3 4">
    <name type="scientific">Thiomonas bhubaneswarensis</name>
    <dbReference type="NCBI Taxonomy" id="339866"/>
    <lineage>
        <taxon>Bacteria</taxon>
        <taxon>Pseudomonadati</taxon>
        <taxon>Pseudomonadota</taxon>
        <taxon>Betaproteobacteria</taxon>
        <taxon>Burkholderiales</taxon>
        <taxon>Thiomonas</taxon>
    </lineage>
</organism>
<feature type="transmembrane region" description="Helical" evidence="1">
    <location>
        <begin position="61"/>
        <end position="79"/>
    </location>
</feature>
<dbReference type="EMBL" id="CYHF01000002">
    <property type="protein sequence ID" value="CUA94463.1"/>
    <property type="molecule type" value="Genomic_DNA"/>
</dbReference>
<dbReference type="OrthoDB" id="9783707at2"/>
<keyword evidence="1" id="KW-1133">Transmembrane helix</keyword>
<dbReference type="AlphaFoldDB" id="A0A0K6HUJ8"/>
<evidence type="ECO:0000313" key="3">
    <source>
        <dbReference type="EMBL" id="CUA94463.1"/>
    </source>
</evidence>
<dbReference type="InterPro" id="IPR037185">
    <property type="entry name" value="EmrE-like"/>
</dbReference>
<evidence type="ECO:0000313" key="4">
    <source>
        <dbReference type="Proteomes" id="UP000183649"/>
    </source>
</evidence>
<dbReference type="GO" id="GO:0016020">
    <property type="term" value="C:membrane"/>
    <property type="evidence" value="ECO:0007669"/>
    <property type="project" value="InterPro"/>
</dbReference>
<dbReference type="Proteomes" id="UP000183649">
    <property type="component" value="Unassembled WGS sequence"/>
</dbReference>
<reference evidence="4" key="1">
    <citation type="submission" date="2015-08" db="EMBL/GenBank/DDBJ databases">
        <authorList>
            <person name="Varghese N."/>
        </authorList>
    </citation>
    <scope>NUCLEOTIDE SEQUENCE [LARGE SCALE GENOMIC DNA]</scope>
    <source>
        <strain evidence="4">DSM 18181</strain>
    </source>
</reference>
<feature type="transmembrane region" description="Helical" evidence="1">
    <location>
        <begin position="240"/>
        <end position="255"/>
    </location>
</feature>
<dbReference type="Gene3D" id="1.10.3730.20">
    <property type="match status" value="2"/>
</dbReference>
<feature type="transmembrane region" description="Helical" evidence="1">
    <location>
        <begin position="111"/>
        <end position="128"/>
    </location>
</feature>
<feature type="transmembrane region" description="Helical" evidence="1">
    <location>
        <begin position="32"/>
        <end position="49"/>
    </location>
</feature>
<keyword evidence="4" id="KW-1185">Reference proteome</keyword>
<feature type="transmembrane region" description="Helical" evidence="1">
    <location>
        <begin position="211"/>
        <end position="233"/>
    </location>
</feature>
<accession>A0A0K6HUJ8</accession>
<dbReference type="Pfam" id="PF00892">
    <property type="entry name" value="EamA"/>
    <property type="match status" value="1"/>
</dbReference>
<evidence type="ECO:0000259" key="2">
    <source>
        <dbReference type="Pfam" id="PF00892"/>
    </source>
</evidence>
<dbReference type="SUPFAM" id="SSF103481">
    <property type="entry name" value="Multidrug resistance efflux transporter EmrE"/>
    <property type="match status" value="2"/>
</dbReference>